<dbReference type="Proteomes" id="UP001529510">
    <property type="component" value="Unassembled WGS sequence"/>
</dbReference>
<organism evidence="1 2">
    <name type="scientific">Cirrhinus mrigala</name>
    <name type="common">Mrigala</name>
    <dbReference type="NCBI Taxonomy" id="683832"/>
    <lineage>
        <taxon>Eukaryota</taxon>
        <taxon>Metazoa</taxon>
        <taxon>Chordata</taxon>
        <taxon>Craniata</taxon>
        <taxon>Vertebrata</taxon>
        <taxon>Euteleostomi</taxon>
        <taxon>Actinopterygii</taxon>
        <taxon>Neopterygii</taxon>
        <taxon>Teleostei</taxon>
        <taxon>Ostariophysi</taxon>
        <taxon>Cypriniformes</taxon>
        <taxon>Cyprinidae</taxon>
        <taxon>Labeoninae</taxon>
        <taxon>Labeonini</taxon>
        <taxon>Cirrhinus</taxon>
    </lineage>
</organism>
<reference evidence="1 2" key="1">
    <citation type="submission" date="2024-05" db="EMBL/GenBank/DDBJ databases">
        <title>Genome sequencing and assembly of Indian major carp, Cirrhinus mrigala (Hamilton, 1822).</title>
        <authorList>
            <person name="Mohindra V."/>
            <person name="Chowdhury L.M."/>
            <person name="Lal K."/>
            <person name="Jena J.K."/>
        </authorList>
    </citation>
    <scope>NUCLEOTIDE SEQUENCE [LARGE SCALE GENOMIC DNA]</scope>
    <source>
        <strain evidence="1">CM1030</strain>
        <tissue evidence="1">Blood</tissue>
    </source>
</reference>
<keyword evidence="2" id="KW-1185">Reference proteome</keyword>
<name>A0ABD0NF64_CIRMR</name>
<evidence type="ECO:0000313" key="1">
    <source>
        <dbReference type="EMBL" id="KAL0160670.1"/>
    </source>
</evidence>
<protein>
    <submittedName>
        <fullName evidence="1">Uncharacterized protein</fullName>
    </submittedName>
</protein>
<gene>
    <name evidence="1" type="ORF">M9458_044395</name>
</gene>
<feature type="non-terminal residue" evidence="1">
    <location>
        <position position="106"/>
    </location>
</feature>
<comment type="caution">
    <text evidence="1">The sequence shown here is derived from an EMBL/GenBank/DDBJ whole genome shotgun (WGS) entry which is preliminary data.</text>
</comment>
<dbReference type="EMBL" id="JAMKFB020000022">
    <property type="protein sequence ID" value="KAL0160670.1"/>
    <property type="molecule type" value="Genomic_DNA"/>
</dbReference>
<evidence type="ECO:0000313" key="2">
    <source>
        <dbReference type="Proteomes" id="UP001529510"/>
    </source>
</evidence>
<proteinExistence type="predicted"/>
<feature type="non-terminal residue" evidence="1">
    <location>
        <position position="1"/>
    </location>
</feature>
<sequence>AHEEVKMSIAASVEGLSSSDAGDSAELLPMLVVARLGSEAKLMAMREVRFSAFPWAFGVWRLVPVSDAAPAAFFPGAFPPGVHEELSYVLGSSPCTLLVGGGQLES</sequence>
<accession>A0ABD0NF64</accession>
<dbReference type="AlphaFoldDB" id="A0ABD0NF64"/>